<feature type="non-terminal residue" evidence="6">
    <location>
        <position position="1"/>
    </location>
</feature>
<dbReference type="Pfam" id="PF00466">
    <property type="entry name" value="Ribosomal_L10"/>
    <property type="match status" value="1"/>
</dbReference>
<evidence type="ECO:0000313" key="6">
    <source>
        <dbReference type="EMBL" id="PIU46983.1"/>
    </source>
</evidence>
<organism evidence="6 7">
    <name type="scientific">bacterium (Candidatus Gribaldobacteria) CG07_land_8_20_14_0_80_33_18</name>
    <dbReference type="NCBI Taxonomy" id="2014272"/>
    <lineage>
        <taxon>Bacteria</taxon>
        <taxon>Candidatus Gribaldobacteria</taxon>
    </lineage>
</organism>
<evidence type="ECO:0000256" key="5">
    <source>
        <dbReference type="ARBA" id="ARBA00035502"/>
    </source>
</evidence>
<comment type="caution">
    <text evidence="6">The sequence shown here is derived from an EMBL/GenBank/DDBJ whole genome shotgun (WGS) entry which is preliminary data.</text>
</comment>
<dbReference type="AlphaFoldDB" id="A0A2M6Z3J8"/>
<evidence type="ECO:0000313" key="7">
    <source>
        <dbReference type="Proteomes" id="UP000228777"/>
    </source>
</evidence>
<dbReference type="PANTHER" id="PTHR11560">
    <property type="entry name" value="39S RIBOSOMAL PROTEIN L10, MITOCHONDRIAL"/>
    <property type="match status" value="1"/>
</dbReference>
<name>A0A2M6Z3J8_9BACT</name>
<dbReference type="EMBL" id="PEWP01000020">
    <property type="protein sequence ID" value="PIU46983.1"/>
    <property type="molecule type" value="Genomic_DNA"/>
</dbReference>
<dbReference type="GO" id="GO:1990904">
    <property type="term" value="C:ribonucleoprotein complex"/>
    <property type="evidence" value="ECO:0007669"/>
    <property type="project" value="UniProtKB-KW"/>
</dbReference>
<evidence type="ECO:0000256" key="2">
    <source>
        <dbReference type="ARBA" id="ARBA00022980"/>
    </source>
</evidence>
<dbReference type="GO" id="GO:0005840">
    <property type="term" value="C:ribosome"/>
    <property type="evidence" value="ECO:0007669"/>
    <property type="project" value="UniProtKB-KW"/>
</dbReference>
<dbReference type="SUPFAM" id="SSF160369">
    <property type="entry name" value="Ribosomal protein L10-like"/>
    <property type="match status" value="1"/>
</dbReference>
<protein>
    <recommendedName>
        <fullName evidence="4">Large ribosomal subunit protein uL10</fullName>
    </recommendedName>
    <alternativeName>
        <fullName evidence="5">50S ribosomal protein L10</fullName>
    </alternativeName>
</protein>
<evidence type="ECO:0000256" key="3">
    <source>
        <dbReference type="ARBA" id="ARBA00023274"/>
    </source>
</evidence>
<accession>A0A2M6Z3J8</accession>
<reference evidence="7" key="1">
    <citation type="submission" date="2017-09" db="EMBL/GenBank/DDBJ databases">
        <title>Depth-based differentiation of microbial function through sediment-hosted aquifers and enrichment of novel symbionts in the deep terrestrial subsurface.</title>
        <authorList>
            <person name="Probst A.J."/>
            <person name="Ladd B."/>
            <person name="Jarett J.K."/>
            <person name="Geller-Mcgrath D.E."/>
            <person name="Sieber C.M.K."/>
            <person name="Emerson J.B."/>
            <person name="Anantharaman K."/>
            <person name="Thomas B.C."/>
            <person name="Malmstrom R."/>
            <person name="Stieglmeier M."/>
            <person name="Klingl A."/>
            <person name="Woyke T."/>
            <person name="Ryan C.M."/>
            <person name="Banfield J.F."/>
        </authorList>
    </citation>
    <scope>NUCLEOTIDE SEQUENCE [LARGE SCALE GENOMIC DNA]</scope>
</reference>
<dbReference type="InterPro" id="IPR043141">
    <property type="entry name" value="Ribosomal_uL10-like_sf"/>
</dbReference>
<keyword evidence="3" id="KW-0687">Ribonucleoprotein</keyword>
<gene>
    <name evidence="6" type="primary">rplJ</name>
    <name evidence="6" type="ORF">COS93_01215</name>
</gene>
<sequence length="157" mass="17754">KITKQKSIVLVDFTGLSSKPLFHLREELKDSNCLFQVIKKTLLFKVLEEGGNKLPFIENIKKVKGQLALIFGFQDEILPAKIAYQNSLKNEKLRILGGVFENNFLTIEKVVELAQLPTKEELFGKLAGSLQNTISSFVNLLKFNLKGLIYTLNSIKK</sequence>
<dbReference type="CDD" id="cd05797">
    <property type="entry name" value="Ribosomal_L10"/>
    <property type="match status" value="1"/>
</dbReference>
<proteinExistence type="inferred from homology"/>
<dbReference type="InterPro" id="IPR001790">
    <property type="entry name" value="Ribosomal_uL10"/>
</dbReference>
<dbReference type="NCBIfam" id="NF000955">
    <property type="entry name" value="PRK00099.1-1"/>
    <property type="match status" value="1"/>
</dbReference>
<dbReference type="Gene3D" id="6.10.250.290">
    <property type="match status" value="1"/>
</dbReference>
<dbReference type="Gene3D" id="3.30.70.1730">
    <property type="match status" value="1"/>
</dbReference>
<keyword evidence="2 6" id="KW-0689">Ribosomal protein</keyword>
<dbReference type="InterPro" id="IPR047865">
    <property type="entry name" value="Ribosomal_uL10_bac_type"/>
</dbReference>
<evidence type="ECO:0000256" key="4">
    <source>
        <dbReference type="ARBA" id="ARBA00035202"/>
    </source>
</evidence>
<evidence type="ECO:0000256" key="1">
    <source>
        <dbReference type="ARBA" id="ARBA00008889"/>
    </source>
</evidence>
<comment type="similarity">
    <text evidence="1">Belongs to the universal ribosomal protein uL10 family.</text>
</comment>
<dbReference type="Proteomes" id="UP000228777">
    <property type="component" value="Unassembled WGS sequence"/>
</dbReference>